<feature type="transmembrane region" description="Helical" evidence="1">
    <location>
        <begin position="189"/>
        <end position="210"/>
    </location>
</feature>
<comment type="caution">
    <text evidence="2">The sequence shown here is derived from an EMBL/GenBank/DDBJ whole genome shotgun (WGS) entry which is preliminary data.</text>
</comment>
<proteinExistence type="predicted"/>
<evidence type="ECO:0000313" key="2">
    <source>
        <dbReference type="EMBL" id="KGF90457.1"/>
    </source>
</evidence>
<keyword evidence="1" id="KW-0812">Transmembrane</keyword>
<evidence type="ECO:0000256" key="1">
    <source>
        <dbReference type="SAM" id="Phobius"/>
    </source>
</evidence>
<evidence type="ECO:0000313" key="3">
    <source>
        <dbReference type="Proteomes" id="UP000030491"/>
    </source>
</evidence>
<keyword evidence="1" id="KW-1133">Transmembrane helix</keyword>
<feature type="transmembrane region" description="Helical" evidence="1">
    <location>
        <begin position="41"/>
        <end position="64"/>
    </location>
</feature>
<feature type="transmembrane region" description="Helical" evidence="1">
    <location>
        <begin position="85"/>
        <end position="106"/>
    </location>
</feature>
<feature type="transmembrane region" description="Helical" evidence="1">
    <location>
        <begin position="152"/>
        <end position="169"/>
    </location>
</feature>
<sequence length="250" mass="30242">MIIKNNSTRLIITLSFLLIFPFVQKQWFNLYLFNINNVSFYSILYYLSGTICPFLISLNSFNNYTHYKFNNNKDYSKNLIKGRALFFLVAINLIFLSYLVSYYFYINFDLITNLFLKGIQISQPNIFQLNLFIFLISMLLIFKKYRIFFKKLILVNFCLISFFIWFMQINNIKIDDQFHIHRYYGLENINLINVFILLVIEIAYFIWSFLSYKSNLSDWMVQLPQKGDMNPILNILIFYLFLIFYYSVIM</sequence>
<feature type="transmembrane region" description="Helical" evidence="1">
    <location>
        <begin position="126"/>
        <end position="145"/>
    </location>
</feature>
<reference evidence="3" key="1">
    <citation type="journal article" date="2014" name="Sci. Data">
        <title>Genomes of diverse isolates of the marine cyanobacterium Prochlorococcus.</title>
        <authorList>
            <person name="Biller S."/>
            <person name="Berube P."/>
            <person name="Thompson J."/>
            <person name="Kelly L."/>
            <person name="Roggensack S."/>
            <person name="Awad L."/>
            <person name="Roache-Johnson K."/>
            <person name="Ding H."/>
            <person name="Giovannoni S.J."/>
            <person name="Moore L.R."/>
            <person name="Chisholm S.W."/>
        </authorList>
    </citation>
    <scope>NUCLEOTIDE SEQUENCE [LARGE SCALE GENOMIC DNA]</scope>
</reference>
<dbReference type="OrthoDB" id="539584at2"/>
<protein>
    <submittedName>
        <fullName evidence="2">Uncharacterized protein</fullName>
    </submittedName>
</protein>
<feature type="transmembrane region" description="Helical" evidence="1">
    <location>
        <begin position="231"/>
        <end position="249"/>
    </location>
</feature>
<organism evidence="2 3">
    <name type="scientific">Prochlorococcus marinus str. MIT 9116</name>
    <dbReference type="NCBI Taxonomy" id="167544"/>
    <lineage>
        <taxon>Bacteria</taxon>
        <taxon>Bacillati</taxon>
        <taxon>Cyanobacteriota</taxon>
        <taxon>Cyanophyceae</taxon>
        <taxon>Synechococcales</taxon>
        <taxon>Prochlorococcaceae</taxon>
        <taxon>Prochlorococcus</taxon>
    </lineage>
</organism>
<dbReference type="EMBL" id="JNAJ01000017">
    <property type="protein sequence ID" value="KGF90457.1"/>
    <property type="molecule type" value="Genomic_DNA"/>
</dbReference>
<dbReference type="AlphaFoldDB" id="A0A0A1ZLH4"/>
<dbReference type="Proteomes" id="UP000030491">
    <property type="component" value="Unassembled WGS sequence"/>
</dbReference>
<gene>
    <name evidence="2" type="ORF">EU93_1628</name>
</gene>
<keyword evidence="1" id="KW-0472">Membrane</keyword>
<name>A0A0A1ZLH4_PROMR</name>
<accession>A0A0A1ZLH4</accession>